<gene>
    <name evidence="3" type="ORF">DDR33_25135</name>
</gene>
<dbReference type="RefSeq" id="WP_238387950.1">
    <property type="nucleotide sequence ID" value="NZ_QEAS01000078.1"/>
</dbReference>
<protein>
    <recommendedName>
        <fullName evidence="2">DUF6443 domain-containing protein</fullName>
    </recommendedName>
</protein>
<feature type="compositionally biased region" description="Polar residues" evidence="1">
    <location>
        <begin position="1"/>
        <end position="12"/>
    </location>
</feature>
<dbReference type="Pfam" id="PF20041">
    <property type="entry name" value="DUF6443"/>
    <property type="match status" value="1"/>
</dbReference>
<proteinExistence type="predicted"/>
<evidence type="ECO:0000313" key="4">
    <source>
        <dbReference type="Proteomes" id="UP000245647"/>
    </source>
</evidence>
<keyword evidence="4" id="KW-1185">Reference proteome</keyword>
<feature type="domain" description="DUF6443" evidence="2">
    <location>
        <begin position="19"/>
        <end position="59"/>
    </location>
</feature>
<evidence type="ECO:0000313" key="3">
    <source>
        <dbReference type="EMBL" id="PWG77889.1"/>
    </source>
</evidence>
<name>A0A2U2P9S5_9SPHI</name>
<feature type="region of interest" description="Disordered" evidence="1">
    <location>
        <begin position="1"/>
        <end position="21"/>
    </location>
</feature>
<dbReference type="EMBL" id="QEAS01000078">
    <property type="protein sequence ID" value="PWG77889.1"/>
    <property type="molecule type" value="Genomic_DNA"/>
</dbReference>
<feature type="non-terminal residue" evidence="3">
    <location>
        <position position="393"/>
    </location>
</feature>
<evidence type="ECO:0000259" key="2">
    <source>
        <dbReference type="Pfam" id="PF20041"/>
    </source>
</evidence>
<dbReference type="Gene3D" id="2.180.10.10">
    <property type="entry name" value="RHS repeat-associated core"/>
    <property type="match status" value="1"/>
</dbReference>
<dbReference type="Proteomes" id="UP000245647">
    <property type="component" value="Unassembled WGS sequence"/>
</dbReference>
<sequence>MAFYNPSGSEAQLPTGVPRIPSPFAETRFEASPLNRVEEQGAPGSDWQIGQGHTVRQGYYSNSDASLSEGNGRWAKQYGVSIDATGNFILKEKDAYGQNQLYVNEIRDENWKEGDGKAGLFQEFTDKEGRVVLKRTWNRKADQSIEALSTYYVYDNLGNLCYVLPPKSEADSGMPGPDKQNALCYQYRYDERNRMSAKKIPGKGWEYLVYNQLDQVVASQDAGQRKKNQWQVTKYDGLGRVIMTGLWNNGNTAIDPASLKALVYAAPQYDSRTPGADYQIVSYPQNLNTPLTVSYYDNYNIPGLPSGYARDGSEMIHSLPTATRTAVLNNPAHMLWSVNYYDDEGRVTKNISQHYKGGTLSDGNYDETDNTYSFTDELLTSTRHHKVNSTEQV</sequence>
<organism evidence="3 4">
    <name type="scientific">Pararcticibacter amylolyticus</name>
    <dbReference type="NCBI Taxonomy" id="2173175"/>
    <lineage>
        <taxon>Bacteria</taxon>
        <taxon>Pseudomonadati</taxon>
        <taxon>Bacteroidota</taxon>
        <taxon>Sphingobacteriia</taxon>
        <taxon>Sphingobacteriales</taxon>
        <taxon>Sphingobacteriaceae</taxon>
        <taxon>Pararcticibacter</taxon>
    </lineage>
</organism>
<evidence type="ECO:0000256" key="1">
    <source>
        <dbReference type="SAM" id="MobiDB-lite"/>
    </source>
</evidence>
<reference evidence="3 4" key="1">
    <citation type="submission" date="2018-04" db="EMBL/GenBank/DDBJ databases">
        <title>Pedobacter chongqingensis sp. nov., isolated from a rottenly hemp rope.</title>
        <authorList>
            <person name="Cai Y."/>
        </authorList>
    </citation>
    <scope>NUCLEOTIDE SEQUENCE [LARGE SCALE GENOMIC DNA]</scope>
    <source>
        <strain evidence="3 4">FJ4-8</strain>
    </source>
</reference>
<accession>A0A2U2P9S5</accession>
<dbReference type="InterPro" id="IPR045619">
    <property type="entry name" value="DUF6443"/>
</dbReference>
<comment type="caution">
    <text evidence="3">The sequence shown here is derived from an EMBL/GenBank/DDBJ whole genome shotgun (WGS) entry which is preliminary data.</text>
</comment>
<dbReference type="AlphaFoldDB" id="A0A2U2P9S5"/>